<keyword evidence="3" id="KW-0732">Signal</keyword>
<dbReference type="PANTHER" id="PTHR11177">
    <property type="entry name" value="CHITINASE"/>
    <property type="match status" value="1"/>
</dbReference>
<dbReference type="InterPro" id="IPR050314">
    <property type="entry name" value="Glycosyl_Hydrlase_18"/>
</dbReference>
<reference evidence="5" key="1">
    <citation type="submission" date="2020-10" db="EMBL/GenBank/DDBJ databases">
        <authorList>
            <person name="Gilroy R."/>
        </authorList>
    </citation>
    <scope>NUCLEOTIDE SEQUENCE</scope>
    <source>
        <strain evidence="5">CHK176-6737</strain>
    </source>
</reference>
<feature type="domain" description="GH18" evidence="4">
    <location>
        <begin position="38"/>
        <end position="341"/>
    </location>
</feature>
<evidence type="ECO:0000256" key="3">
    <source>
        <dbReference type="SAM" id="SignalP"/>
    </source>
</evidence>
<comment type="catalytic activity">
    <reaction evidence="1">
        <text>Random endo-hydrolysis of N-acetyl-beta-D-glucosaminide (1-&gt;4)-beta-linkages in chitin and chitodextrins.</text>
        <dbReference type="EC" id="3.2.1.14"/>
    </reaction>
</comment>
<dbReference type="InterPro" id="IPR017853">
    <property type="entry name" value="GH"/>
</dbReference>
<feature type="signal peptide" evidence="3">
    <location>
        <begin position="1"/>
        <end position="22"/>
    </location>
</feature>
<reference evidence="5" key="2">
    <citation type="journal article" date="2021" name="PeerJ">
        <title>Extensive microbial diversity within the chicken gut microbiome revealed by metagenomics and culture.</title>
        <authorList>
            <person name="Gilroy R."/>
            <person name="Ravi A."/>
            <person name="Getino M."/>
            <person name="Pursley I."/>
            <person name="Horton D.L."/>
            <person name="Alikhan N.F."/>
            <person name="Baker D."/>
            <person name="Gharbi K."/>
            <person name="Hall N."/>
            <person name="Watson M."/>
            <person name="Adriaenssens E.M."/>
            <person name="Foster-Nyarko E."/>
            <person name="Jarju S."/>
            <person name="Secka A."/>
            <person name="Antonio M."/>
            <person name="Oren A."/>
            <person name="Chaudhuri R.R."/>
            <person name="La Ragione R."/>
            <person name="Hildebrand F."/>
            <person name="Pallen M.J."/>
        </authorList>
    </citation>
    <scope>NUCLEOTIDE SEQUENCE</scope>
    <source>
        <strain evidence="5">CHK176-6737</strain>
    </source>
</reference>
<gene>
    <name evidence="5" type="ORF">IAD23_05145</name>
</gene>
<comment type="caution">
    <text evidence="5">The sequence shown here is derived from an EMBL/GenBank/DDBJ whole genome shotgun (WGS) entry which is preliminary data.</text>
</comment>
<keyword evidence="5" id="KW-0378">Hydrolase</keyword>
<feature type="chain" id="PRO_5038416439" description="chitinase" evidence="3">
    <location>
        <begin position="23"/>
        <end position="351"/>
    </location>
</feature>
<dbReference type="Proteomes" id="UP000824125">
    <property type="component" value="Unassembled WGS sequence"/>
</dbReference>
<evidence type="ECO:0000313" key="5">
    <source>
        <dbReference type="EMBL" id="HIU69328.1"/>
    </source>
</evidence>
<organism evidence="5 6">
    <name type="scientific">Candidatus Scybalenecus merdavium</name>
    <dbReference type="NCBI Taxonomy" id="2840939"/>
    <lineage>
        <taxon>Bacteria</taxon>
        <taxon>Bacillati</taxon>
        <taxon>Bacillota</taxon>
        <taxon>Clostridia</taxon>
        <taxon>Eubacteriales</taxon>
        <taxon>Oscillospiraceae</taxon>
        <taxon>Oscillospiraceae incertae sedis</taxon>
        <taxon>Candidatus Scybalenecus</taxon>
    </lineage>
</organism>
<dbReference type="EMBL" id="DVNM01000028">
    <property type="protein sequence ID" value="HIU69328.1"/>
    <property type="molecule type" value="Genomic_DNA"/>
</dbReference>
<dbReference type="AlphaFoldDB" id="A0A9D1MV38"/>
<dbReference type="Pfam" id="PF00704">
    <property type="entry name" value="Glyco_hydro_18"/>
    <property type="match status" value="1"/>
</dbReference>
<dbReference type="SMART" id="SM00636">
    <property type="entry name" value="Glyco_18"/>
    <property type="match status" value="1"/>
</dbReference>
<evidence type="ECO:0000256" key="2">
    <source>
        <dbReference type="ARBA" id="ARBA00012729"/>
    </source>
</evidence>
<dbReference type="GO" id="GO:0008843">
    <property type="term" value="F:endochitinase activity"/>
    <property type="evidence" value="ECO:0007669"/>
    <property type="project" value="UniProtKB-EC"/>
</dbReference>
<dbReference type="SUPFAM" id="SSF51445">
    <property type="entry name" value="(Trans)glycosidases"/>
    <property type="match status" value="1"/>
</dbReference>
<protein>
    <recommendedName>
        <fullName evidence="2">chitinase</fullName>
        <ecNumber evidence="2">3.2.1.14</ecNumber>
    </recommendedName>
</protein>
<dbReference type="GO" id="GO:0005975">
    <property type="term" value="P:carbohydrate metabolic process"/>
    <property type="evidence" value="ECO:0007669"/>
    <property type="project" value="InterPro"/>
</dbReference>
<accession>A0A9D1MV38</accession>
<dbReference type="PANTHER" id="PTHR11177:SF317">
    <property type="entry name" value="CHITINASE 12-RELATED"/>
    <property type="match status" value="1"/>
</dbReference>
<evidence type="ECO:0000313" key="6">
    <source>
        <dbReference type="Proteomes" id="UP000824125"/>
    </source>
</evidence>
<name>A0A9D1MV38_9FIRM</name>
<dbReference type="Gene3D" id="3.20.20.80">
    <property type="entry name" value="Glycosidases"/>
    <property type="match status" value="1"/>
</dbReference>
<dbReference type="Gene3D" id="3.40.5.30">
    <property type="entry name" value="(Trans)glycosidases - domain 2"/>
    <property type="match status" value="1"/>
</dbReference>
<dbReference type="InterPro" id="IPR001223">
    <property type="entry name" value="Glyco_hydro18_cat"/>
</dbReference>
<proteinExistence type="predicted"/>
<evidence type="ECO:0000256" key="1">
    <source>
        <dbReference type="ARBA" id="ARBA00000822"/>
    </source>
</evidence>
<evidence type="ECO:0000259" key="4">
    <source>
        <dbReference type="PROSITE" id="PS51910"/>
    </source>
</evidence>
<dbReference type="EC" id="3.2.1.14" evidence="2"/>
<sequence length="351" mass="39328">MKKLRKWLALCLCAAAVIAAFAGCSKTAESTPVDINDFRVTSYITADSIADPAALCEADFDIVTDIILFSCATFDETGALQVQTQMMETALENLQPILASRDIPVYLNVLGPDPDGTFDDWNEQMAAKGELHKQAFESGVLEDNIMSVVNQYNFDGVYFDYEFPIEQEYWDAYNAFLVRMNNKLGDKLLGIALPDWDINLSDEAIAAVDRIEAMLYDIYDDDGRHATYELCTELSEKFAKAGIDKAKVDFGLPFYARPTDNDAYWYAWRDYCDLAADDGAYTDETIGKTFYFNTPDIVTQKTNYAIENGFGGMMVWNYSYDLPSTDDRSLLRAVGNAIETAKSKQTQNTAQ</sequence>
<dbReference type="InterPro" id="IPR011583">
    <property type="entry name" value="Chitinase_II/V-like_cat"/>
</dbReference>
<dbReference type="GO" id="GO:0008061">
    <property type="term" value="F:chitin binding"/>
    <property type="evidence" value="ECO:0007669"/>
    <property type="project" value="InterPro"/>
</dbReference>
<dbReference type="PROSITE" id="PS51910">
    <property type="entry name" value="GH18_2"/>
    <property type="match status" value="1"/>
</dbReference>
<dbReference type="PROSITE" id="PS51257">
    <property type="entry name" value="PROKAR_LIPOPROTEIN"/>
    <property type="match status" value="1"/>
</dbReference>